<reference evidence="2" key="1">
    <citation type="submission" date="2023-03" db="EMBL/GenBank/DDBJ databases">
        <title>Massive genome expansion in bonnet fungi (Mycena s.s.) driven by repeated elements and novel gene families across ecological guilds.</title>
        <authorList>
            <consortium name="Lawrence Berkeley National Laboratory"/>
            <person name="Harder C.B."/>
            <person name="Miyauchi S."/>
            <person name="Viragh M."/>
            <person name="Kuo A."/>
            <person name="Thoen E."/>
            <person name="Andreopoulos B."/>
            <person name="Lu D."/>
            <person name="Skrede I."/>
            <person name="Drula E."/>
            <person name="Henrissat B."/>
            <person name="Morin E."/>
            <person name="Kohler A."/>
            <person name="Barry K."/>
            <person name="LaButti K."/>
            <person name="Morin E."/>
            <person name="Salamov A."/>
            <person name="Lipzen A."/>
            <person name="Mereny Z."/>
            <person name="Hegedus B."/>
            <person name="Baldrian P."/>
            <person name="Stursova M."/>
            <person name="Weitz H."/>
            <person name="Taylor A."/>
            <person name="Grigoriev I.V."/>
            <person name="Nagy L.G."/>
            <person name="Martin F."/>
            <person name="Kauserud H."/>
        </authorList>
    </citation>
    <scope>NUCLEOTIDE SEQUENCE</scope>
    <source>
        <strain evidence="2">9284</strain>
    </source>
</reference>
<proteinExistence type="predicted"/>
<keyword evidence="3" id="KW-1185">Reference proteome</keyword>
<name>A0AAD7B4V4_9AGAR</name>
<accession>A0AAD7B4V4</accession>
<evidence type="ECO:0000313" key="3">
    <source>
        <dbReference type="Proteomes" id="UP001221142"/>
    </source>
</evidence>
<dbReference type="Proteomes" id="UP001221142">
    <property type="component" value="Unassembled WGS sequence"/>
</dbReference>
<feature type="chain" id="PRO_5042152487" evidence="1">
    <location>
        <begin position="30"/>
        <end position="135"/>
    </location>
</feature>
<dbReference type="AlphaFoldDB" id="A0AAD7B4V4"/>
<protein>
    <submittedName>
        <fullName evidence="2">Uncharacterized protein</fullName>
    </submittedName>
</protein>
<evidence type="ECO:0000313" key="2">
    <source>
        <dbReference type="EMBL" id="KAJ7610078.1"/>
    </source>
</evidence>
<gene>
    <name evidence="2" type="ORF">FB45DRAFT_942669</name>
</gene>
<dbReference type="EMBL" id="JARKIF010000036">
    <property type="protein sequence ID" value="KAJ7610078.1"/>
    <property type="molecule type" value="Genomic_DNA"/>
</dbReference>
<evidence type="ECO:0000256" key="1">
    <source>
        <dbReference type="SAM" id="SignalP"/>
    </source>
</evidence>
<sequence>MPWLSPHASRRQALIFGFQGTLLVSGLLGSCSSHGADVGSIHSEDRRRRIGKVCREAGEARRAMRGGRSVSPPVYSRFGFSHPGSCSAAFCVLVVSSPALRPSSLPMPVLRHAILSGGAALLGKRESGAVDAVPL</sequence>
<feature type="signal peptide" evidence="1">
    <location>
        <begin position="1"/>
        <end position="29"/>
    </location>
</feature>
<keyword evidence="1" id="KW-0732">Signal</keyword>
<comment type="caution">
    <text evidence="2">The sequence shown here is derived from an EMBL/GenBank/DDBJ whole genome shotgun (WGS) entry which is preliminary data.</text>
</comment>
<organism evidence="2 3">
    <name type="scientific">Roridomyces roridus</name>
    <dbReference type="NCBI Taxonomy" id="1738132"/>
    <lineage>
        <taxon>Eukaryota</taxon>
        <taxon>Fungi</taxon>
        <taxon>Dikarya</taxon>
        <taxon>Basidiomycota</taxon>
        <taxon>Agaricomycotina</taxon>
        <taxon>Agaricomycetes</taxon>
        <taxon>Agaricomycetidae</taxon>
        <taxon>Agaricales</taxon>
        <taxon>Marasmiineae</taxon>
        <taxon>Mycenaceae</taxon>
        <taxon>Roridomyces</taxon>
    </lineage>
</organism>